<dbReference type="InterPro" id="IPR050722">
    <property type="entry name" value="Pyruvate:ferred/Flavod_OxRd"/>
</dbReference>
<dbReference type="GO" id="GO:0006979">
    <property type="term" value="P:response to oxidative stress"/>
    <property type="evidence" value="ECO:0007669"/>
    <property type="project" value="TreeGrafter"/>
</dbReference>
<protein>
    <submittedName>
        <fullName evidence="3">KorA2: 2-oxoglutarate synthase, subunit A</fullName>
    </submittedName>
</protein>
<evidence type="ECO:0000313" key="4">
    <source>
        <dbReference type="Proteomes" id="UP000053467"/>
    </source>
</evidence>
<dbReference type="Gene3D" id="3.40.50.920">
    <property type="match status" value="1"/>
</dbReference>
<evidence type="ECO:0000313" key="3">
    <source>
        <dbReference type="EMBL" id="KUK88281.1"/>
    </source>
</evidence>
<dbReference type="Proteomes" id="UP000053467">
    <property type="component" value="Unassembled WGS sequence"/>
</dbReference>
<evidence type="ECO:0000259" key="2">
    <source>
        <dbReference type="Pfam" id="PF01855"/>
    </source>
</evidence>
<keyword evidence="1" id="KW-0560">Oxidoreductase</keyword>
<sequence length="371" mass="41481">MKDGKKIFVNGSFLIVESIARAGADTFVGYPITPSNYLYLYSSKRLPLTFHAPDEITTLQWMSGLSATGRLPITATSFPGFALMVESINMAFMMELPMVIILAQRLGPSTGTATCGASGDLLLIRGMISGGYPIPTLAISDFKDCWELPEKAVKIAVNLRTPVILLTSKETAMTNRTFDITSLKEIKKVERKFYSSDETYIPYKPEKNLVPQFLPLSSNKHQIRFTASTHDQKGVLQHSTKEALENSARLYKKIVSNLKDFTFYEYDEDGKENLIVTFDVSSVVSKEAIRELRKEGKKVSLLVAKTVVPIPDIYYEIISKYKKVYVVEENLNGELCEIIFGSKTPDNIVKINSIGKMISIDKIKEEVIKNG</sequence>
<accession>A0A101I3I1</accession>
<feature type="domain" description="Pyruvate flavodoxin/ferredoxin oxidoreductase pyrimidine binding" evidence="2">
    <location>
        <begin position="20"/>
        <end position="235"/>
    </location>
</feature>
<dbReference type="InterPro" id="IPR002880">
    <property type="entry name" value="Pyrv_Fd/Flavodoxin_OxRdtase_N"/>
</dbReference>
<dbReference type="PANTHER" id="PTHR32154:SF20">
    <property type="entry name" value="2-OXOGLUTARATE OXIDOREDUCTASE SUBUNIT KORA"/>
    <property type="match status" value="1"/>
</dbReference>
<dbReference type="PANTHER" id="PTHR32154">
    <property type="entry name" value="PYRUVATE-FLAVODOXIN OXIDOREDUCTASE-RELATED"/>
    <property type="match status" value="1"/>
</dbReference>
<evidence type="ECO:0000256" key="1">
    <source>
        <dbReference type="ARBA" id="ARBA00023002"/>
    </source>
</evidence>
<dbReference type="SUPFAM" id="SSF52518">
    <property type="entry name" value="Thiamin diphosphate-binding fold (THDP-binding)"/>
    <property type="match status" value="1"/>
</dbReference>
<dbReference type="CDD" id="cd07034">
    <property type="entry name" value="TPP_PYR_PFOR_IOR-alpha_like"/>
    <property type="match status" value="1"/>
</dbReference>
<dbReference type="Pfam" id="PF01855">
    <property type="entry name" value="POR_N"/>
    <property type="match status" value="1"/>
</dbReference>
<dbReference type="EMBL" id="LGGX01000001">
    <property type="protein sequence ID" value="KUK88281.1"/>
    <property type="molecule type" value="Genomic_DNA"/>
</dbReference>
<dbReference type="InterPro" id="IPR029061">
    <property type="entry name" value="THDP-binding"/>
</dbReference>
<dbReference type="GO" id="GO:0016491">
    <property type="term" value="F:oxidoreductase activity"/>
    <property type="evidence" value="ECO:0007669"/>
    <property type="project" value="UniProtKB-KW"/>
</dbReference>
<proteinExistence type="predicted"/>
<reference evidence="4" key="1">
    <citation type="journal article" date="2015" name="MBio">
        <title>Genome-Resolved Metagenomic Analysis Reveals Roles for Candidate Phyla and Other Microbial Community Members in Biogeochemical Transformations in Oil Reservoirs.</title>
        <authorList>
            <person name="Hu P."/>
            <person name="Tom L."/>
            <person name="Singh A."/>
            <person name="Thomas B.C."/>
            <person name="Baker B.J."/>
            <person name="Piceno Y.M."/>
            <person name="Andersen G.L."/>
            <person name="Banfield J.F."/>
        </authorList>
    </citation>
    <scope>NUCLEOTIDE SEQUENCE [LARGE SCALE GENOMIC DNA]</scope>
</reference>
<organism evidence="3 4">
    <name type="scientific">candidate division TA06 bacterium 34_109</name>
    <dbReference type="NCBI Taxonomy" id="1635277"/>
    <lineage>
        <taxon>Bacteria</taxon>
        <taxon>Bacteria division TA06</taxon>
    </lineage>
</organism>
<gene>
    <name evidence="3" type="ORF">XE03_0287</name>
</gene>
<dbReference type="AlphaFoldDB" id="A0A101I3I1"/>
<name>A0A101I3I1_UNCT6</name>
<dbReference type="SUPFAM" id="SSF52922">
    <property type="entry name" value="TK C-terminal domain-like"/>
    <property type="match status" value="1"/>
</dbReference>
<dbReference type="Gene3D" id="3.40.50.970">
    <property type="match status" value="1"/>
</dbReference>
<dbReference type="InterPro" id="IPR009014">
    <property type="entry name" value="Transketo_C/PFOR_II"/>
</dbReference>
<comment type="caution">
    <text evidence="3">The sequence shown here is derived from an EMBL/GenBank/DDBJ whole genome shotgun (WGS) entry which is preliminary data.</text>
</comment>